<dbReference type="OrthoDB" id="3259294at2759"/>
<evidence type="ECO:0000313" key="1">
    <source>
        <dbReference type="EMBL" id="KZP10043.1"/>
    </source>
</evidence>
<feature type="non-terminal residue" evidence="1">
    <location>
        <position position="105"/>
    </location>
</feature>
<dbReference type="EMBL" id="KV417687">
    <property type="protein sequence ID" value="KZP10043.1"/>
    <property type="molecule type" value="Genomic_DNA"/>
</dbReference>
<keyword evidence="2" id="KW-1185">Reference proteome</keyword>
<organism evidence="1 2">
    <name type="scientific">Athelia psychrophila</name>
    <dbReference type="NCBI Taxonomy" id="1759441"/>
    <lineage>
        <taxon>Eukaryota</taxon>
        <taxon>Fungi</taxon>
        <taxon>Dikarya</taxon>
        <taxon>Basidiomycota</taxon>
        <taxon>Agaricomycotina</taxon>
        <taxon>Agaricomycetes</taxon>
        <taxon>Agaricomycetidae</taxon>
        <taxon>Atheliales</taxon>
        <taxon>Atheliaceae</taxon>
        <taxon>Athelia</taxon>
    </lineage>
</organism>
<accession>A0A165YY83</accession>
<reference evidence="1 2" key="1">
    <citation type="journal article" date="2016" name="Mol. Biol. Evol.">
        <title>Comparative Genomics of Early-Diverging Mushroom-Forming Fungi Provides Insights into the Origins of Lignocellulose Decay Capabilities.</title>
        <authorList>
            <person name="Nagy L.G."/>
            <person name="Riley R."/>
            <person name="Tritt A."/>
            <person name="Adam C."/>
            <person name="Daum C."/>
            <person name="Floudas D."/>
            <person name="Sun H."/>
            <person name="Yadav J.S."/>
            <person name="Pangilinan J."/>
            <person name="Larsson K.H."/>
            <person name="Matsuura K."/>
            <person name="Barry K."/>
            <person name="Labutti K."/>
            <person name="Kuo R."/>
            <person name="Ohm R.A."/>
            <person name="Bhattacharya S.S."/>
            <person name="Shirouzu T."/>
            <person name="Yoshinaga Y."/>
            <person name="Martin F.M."/>
            <person name="Grigoriev I.V."/>
            <person name="Hibbett D.S."/>
        </authorList>
    </citation>
    <scope>NUCLEOTIDE SEQUENCE [LARGE SCALE GENOMIC DNA]</scope>
    <source>
        <strain evidence="1 2">CBS 109695</strain>
    </source>
</reference>
<evidence type="ECO:0000313" key="2">
    <source>
        <dbReference type="Proteomes" id="UP000076532"/>
    </source>
</evidence>
<feature type="non-terminal residue" evidence="1">
    <location>
        <position position="1"/>
    </location>
</feature>
<dbReference type="Proteomes" id="UP000076532">
    <property type="component" value="Unassembled WGS sequence"/>
</dbReference>
<name>A0A165YY83_9AGAM</name>
<gene>
    <name evidence="1" type="ORF">FIBSPDRAFT_670438</name>
</gene>
<protein>
    <submittedName>
        <fullName evidence="1">Uncharacterized protein</fullName>
    </submittedName>
</protein>
<proteinExistence type="predicted"/>
<sequence length="105" mass="12317">DHPQSKTHFVCMRRKNCRQVPMFLGGPLPRRDKGDREDYCITMLSLFKPFRTGLDLKGSDIAWAEEFECHMFDEEATEKMKFFNTKYECADARDDFRAQRIAGGE</sequence>
<dbReference type="AlphaFoldDB" id="A0A165YY83"/>